<feature type="transmembrane region" description="Helical" evidence="1">
    <location>
        <begin position="60"/>
        <end position="84"/>
    </location>
</feature>
<evidence type="ECO:0000313" key="3">
    <source>
        <dbReference type="Proteomes" id="UP000224915"/>
    </source>
</evidence>
<keyword evidence="3" id="KW-1185">Reference proteome</keyword>
<comment type="caution">
    <text evidence="2">The sequence shown here is derived from an EMBL/GenBank/DDBJ whole genome shotgun (WGS) entry which is preliminary data.</text>
</comment>
<organism evidence="2 3">
    <name type="scientific">Serinibacter salmoneus</name>
    <dbReference type="NCBI Taxonomy" id="556530"/>
    <lineage>
        <taxon>Bacteria</taxon>
        <taxon>Bacillati</taxon>
        <taxon>Actinomycetota</taxon>
        <taxon>Actinomycetes</taxon>
        <taxon>Micrococcales</taxon>
        <taxon>Beutenbergiaceae</taxon>
        <taxon>Serinibacter</taxon>
    </lineage>
</organism>
<dbReference type="AlphaFoldDB" id="A0A2A9CZL0"/>
<feature type="transmembrane region" description="Helical" evidence="1">
    <location>
        <begin position="25"/>
        <end position="48"/>
    </location>
</feature>
<evidence type="ECO:0000256" key="1">
    <source>
        <dbReference type="SAM" id="Phobius"/>
    </source>
</evidence>
<evidence type="ECO:0000313" key="2">
    <source>
        <dbReference type="EMBL" id="PFG19888.1"/>
    </source>
</evidence>
<sequence length="110" mass="12134">MRTKDWQRIRSRVESLASKRRDYAALAWAAVGAFVTAVFTACTWAPAFSIMDDPQKFAFAWVWPAIIGFGVLGIITAAIGFLAAGDFARRERATAEELLGEMDDIYPQGS</sequence>
<keyword evidence="1" id="KW-0472">Membrane</keyword>
<accession>A0A2A9CZL0</accession>
<reference evidence="2 3" key="1">
    <citation type="submission" date="2017-10" db="EMBL/GenBank/DDBJ databases">
        <title>Sequencing the genomes of 1000 actinobacteria strains.</title>
        <authorList>
            <person name="Klenk H.-P."/>
        </authorList>
    </citation>
    <scope>NUCLEOTIDE SEQUENCE [LARGE SCALE GENOMIC DNA]</scope>
    <source>
        <strain evidence="2 3">DSM 21801</strain>
    </source>
</reference>
<dbReference type="Proteomes" id="UP000224915">
    <property type="component" value="Unassembled WGS sequence"/>
</dbReference>
<name>A0A2A9CZL0_9MICO</name>
<keyword evidence="1" id="KW-0812">Transmembrane</keyword>
<protein>
    <submittedName>
        <fullName evidence="2">Uncharacterized protein</fullName>
    </submittedName>
</protein>
<keyword evidence="1" id="KW-1133">Transmembrane helix</keyword>
<gene>
    <name evidence="2" type="ORF">ATL40_1464</name>
</gene>
<proteinExistence type="predicted"/>
<dbReference type="EMBL" id="PDJD01000001">
    <property type="protein sequence ID" value="PFG19888.1"/>
    <property type="molecule type" value="Genomic_DNA"/>
</dbReference>